<feature type="domain" description="Ribbon-helix-helix protein CopG" evidence="1">
    <location>
        <begin position="27"/>
        <end position="61"/>
    </location>
</feature>
<dbReference type="InterPro" id="IPR002145">
    <property type="entry name" value="CopG"/>
</dbReference>
<sequence>MAEKRKTKTSSAVKNRYNSRVYGSIIVRVPKEMAEAFKEKCAATGTPQAQVIKKAIEQFLAE</sequence>
<dbReference type="InterPro" id="IPR010985">
    <property type="entry name" value="Ribbon_hlx_hlx"/>
</dbReference>
<name>A0A8S5RMB1_9VIRU</name>
<reference evidence="2" key="1">
    <citation type="journal article" date="2021" name="Proc. Natl. Acad. Sci. U.S.A.">
        <title>A Catalog of Tens of Thousands of Viruses from Human Metagenomes Reveals Hidden Associations with Chronic Diseases.</title>
        <authorList>
            <person name="Tisza M.J."/>
            <person name="Buck C.B."/>
        </authorList>
    </citation>
    <scope>NUCLEOTIDE SEQUENCE</scope>
    <source>
        <strain evidence="2">CtvdG25</strain>
    </source>
</reference>
<dbReference type="Pfam" id="PF01402">
    <property type="entry name" value="RHH_1"/>
    <property type="match status" value="1"/>
</dbReference>
<dbReference type="Gene3D" id="1.10.1220.10">
    <property type="entry name" value="Met repressor-like"/>
    <property type="match status" value="1"/>
</dbReference>
<accession>A0A8S5RMB1</accession>
<evidence type="ECO:0000259" key="1">
    <source>
        <dbReference type="Pfam" id="PF01402"/>
    </source>
</evidence>
<dbReference type="SUPFAM" id="SSF47598">
    <property type="entry name" value="Ribbon-helix-helix"/>
    <property type="match status" value="1"/>
</dbReference>
<dbReference type="EMBL" id="BK059119">
    <property type="protein sequence ID" value="DAE32258.1"/>
    <property type="molecule type" value="Genomic_DNA"/>
</dbReference>
<protein>
    <submittedName>
        <fullName evidence="2">Replication regulatory protein</fullName>
    </submittedName>
</protein>
<evidence type="ECO:0000313" key="2">
    <source>
        <dbReference type="EMBL" id="DAE32258.1"/>
    </source>
</evidence>
<organism evidence="2">
    <name type="scientific">virus sp. ctvdG25</name>
    <dbReference type="NCBI Taxonomy" id="2825827"/>
    <lineage>
        <taxon>Viruses</taxon>
    </lineage>
</organism>
<dbReference type="GO" id="GO:0006355">
    <property type="term" value="P:regulation of DNA-templated transcription"/>
    <property type="evidence" value="ECO:0007669"/>
    <property type="project" value="InterPro"/>
</dbReference>
<dbReference type="InterPro" id="IPR013321">
    <property type="entry name" value="Arc_rbn_hlx_hlx"/>
</dbReference>
<proteinExistence type="predicted"/>